<comment type="pathway">
    <text evidence="7">Cofactor biosynthesis; tetrahydrofolate biosynthesis; 2-amino-4-hydroxy-6-hydroxymethyl-7,8-dihydropteridine diphosphate from 7,8-dihydroneopterin triphosphate: step 4/4.</text>
</comment>
<dbReference type="GO" id="GO:0016301">
    <property type="term" value="F:kinase activity"/>
    <property type="evidence" value="ECO:0007669"/>
    <property type="project" value="UniProtKB-KW"/>
</dbReference>
<dbReference type="FunFam" id="3.20.20.20:FF:000006">
    <property type="entry name" value="Dihydropteroate synthase"/>
    <property type="match status" value="1"/>
</dbReference>
<dbReference type="InterPro" id="IPR045031">
    <property type="entry name" value="DHP_synth-like"/>
</dbReference>
<dbReference type="GO" id="GO:0003848">
    <property type="term" value="F:2-amino-4-hydroxy-6-hydroxymethyldihydropteridine diphosphokinase activity"/>
    <property type="evidence" value="ECO:0007669"/>
    <property type="project" value="UniProtKB-EC"/>
</dbReference>
<accession>A0A0D1YPQ3</accession>
<dbReference type="HOGENOM" id="CLU_008023_2_1_1"/>
<name>A0A0D1YPQ3_9EURO</name>
<dbReference type="UniPathway" id="UPA00077">
    <property type="reaction ID" value="UER00155"/>
</dbReference>
<dbReference type="PROSITE" id="PS00793">
    <property type="entry name" value="DHPS_2"/>
    <property type="match status" value="1"/>
</dbReference>
<evidence type="ECO:0000256" key="22">
    <source>
        <dbReference type="ARBA" id="ARBA00061548"/>
    </source>
</evidence>
<evidence type="ECO:0000256" key="8">
    <source>
        <dbReference type="ARBA" id="ARBA00009640"/>
    </source>
</evidence>
<evidence type="ECO:0000256" key="1">
    <source>
        <dbReference type="ARBA" id="ARBA00000012"/>
    </source>
</evidence>
<comment type="catalytic activity">
    <reaction evidence="3">
        <text>7,8-dihydroneopterin = 6-hydroxymethyl-7,8-dihydropterin + glycolaldehyde</text>
        <dbReference type="Rhea" id="RHEA:10540"/>
        <dbReference type="ChEBI" id="CHEBI:17001"/>
        <dbReference type="ChEBI" id="CHEBI:17071"/>
        <dbReference type="ChEBI" id="CHEBI:44841"/>
        <dbReference type="EC" id="4.1.2.25"/>
    </reaction>
</comment>
<evidence type="ECO:0000256" key="6">
    <source>
        <dbReference type="ARBA" id="ARBA00005013"/>
    </source>
</evidence>
<dbReference type="InterPro" id="IPR000489">
    <property type="entry name" value="Pterin-binding_dom"/>
</dbReference>
<comment type="similarity">
    <text evidence="22">In the central section; belongs to the HPPK family.</text>
</comment>
<evidence type="ECO:0000256" key="21">
    <source>
        <dbReference type="ARBA" id="ARBA00058009"/>
    </source>
</evidence>
<comment type="pathway">
    <text evidence="6">Cofactor biosynthesis; tetrahydrofolate biosynthesis; 2-amino-4-hydroxy-6-hydroxymethyl-7,8-dihydropteridine diphosphate from 7,8-dihydroneopterin triphosphate: step 3/4.</text>
</comment>
<dbReference type="SUPFAM" id="SSF51717">
    <property type="entry name" value="Dihydropteroate synthetase-like"/>
    <property type="match status" value="1"/>
</dbReference>
<keyword evidence="18" id="KW-0460">Magnesium</keyword>
<dbReference type="GO" id="GO:0004156">
    <property type="term" value="F:dihydropteroate synthase activity"/>
    <property type="evidence" value="ECO:0007669"/>
    <property type="project" value="UniProtKB-EC"/>
</dbReference>
<evidence type="ECO:0000256" key="14">
    <source>
        <dbReference type="ARBA" id="ARBA00022723"/>
    </source>
</evidence>
<dbReference type="OrthoDB" id="615426at2759"/>
<keyword evidence="15" id="KW-0547">Nucleotide-binding</keyword>
<comment type="similarity">
    <text evidence="9">In the C-terminal section; belongs to the DHPS family.</text>
</comment>
<dbReference type="Gene3D" id="3.20.20.20">
    <property type="entry name" value="Dihydropteroate synthase-like"/>
    <property type="match status" value="1"/>
</dbReference>
<keyword evidence="17" id="KW-0067">ATP-binding</keyword>
<sequence length="556" mass="61863">MISHGLTRSTCRANASTHRALNDSYNLKLRAAGQRWRHDSIQKGLRPFAAHTARYPSQNLESNSHLARSYFPVLLKQRAFSTSRMKASSTMSDAPNKAVVAFGSNMGDRIATIEAALAAMKDKNLNVIKLSSLYETKPMYYDDQDPFLNGVCQIETTLEPLPLLDVLQSIENELGRKRIIDKGPRTIDLDIILYNQEHIKHPRLEVPHKLMLEREFVLRPLADILPYEHLPSSFTPSAAHRSIYQFLQALPEMDSSMSPVTVLHQQMPLIRSHDSARKTHVMAILNLTPDSFSDGCVHSQKDLETIMATARNFIAAGADIIDIGGQSTRPRAEYLSAEEELKRILPVVKAIRSMEEANDVALSIDTFHSKVARETILAGADIINDVSAGVHDKAMLATVAELGKTIILMHMRGDAHTMMKLTDYPEGVLKGVAEELSERVQAARAAGILPWHIILDPGLGFAKNQQQNLELLRRLRELRDDTEYSAWLKNHPWLTGPSRKGFVGKVTEVEEASKRSYGTAAAVTASIEGGAEIVRIHDVSEMVQVTKMADAIYRSP</sequence>
<evidence type="ECO:0000259" key="25">
    <source>
        <dbReference type="PROSITE" id="PS50972"/>
    </source>
</evidence>
<keyword evidence="19" id="KW-0289">Folate biosynthesis</keyword>
<dbReference type="EC" id="4.1.2.25" evidence="11"/>
<evidence type="ECO:0000256" key="12">
    <source>
        <dbReference type="ARBA" id="ARBA00013253"/>
    </source>
</evidence>
<evidence type="ECO:0000256" key="15">
    <source>
        <dbReference type="ARBA" id="ARBA00022741"/>
    </source>
</evidence>
<evidence type="ECO:0000256" key="23">
    <source>
        <dbReference type="ARBA" id="ARBA00067568"/>
    </source>
</evidence>
<comment type="cofactor">
    <cofactor evidence="4">
        <name>Mg(2+)</name>
        <dbReference type="ChEBI" id="CHEBI:18420"/>
    </cofactor>
</comment>
<evidence type="ECO:0000256" key="11">
    <source>
        <dbReference type="ARBA" id="ARBA00013043"/>
    </source>
</evidence>
<comment type="similarity">
    <text evidence="8">In the N-terminal section; belongs to the DHNA family.</text>
</comment>
<dbReference type="CDD" id="cd00739">
    <property type="entry name" value="DHPS"/>
    <property type="match status" value="1"/>
</dbReference>
<dbReference type="EC" id="2.7.6.3" evidence="12"/>
<dbReference type="Gene3D" id="3.30.70.560">
    <property type="entry name" value="7,8-Dihydro-6-hydroxymethylpterin-pyrophosphokinase HPPK"/>
    <property type="match status" value="1"/>
</dbReference>
<evidence type="ECO:0000256" key="20">
    <source>
        <dbReference type="ARBA" id="ARBA00023268"/>
    </source>
</evidence>
<evidence type="ECO:0000256" key="4">
    <source>
        <dbReference type="ARBA" id="ARBA00001946"/>
    </source>
</evidence>
<dbReference type="Pfam" id="PF01288">
    <property type="entry name" value="HPPK"/>
    <property type="match status" value="1"/>
</dbReference>
<dbReference type="PANTHER" id="PTHR20941">
    <property type="entry name" value="FOLATE SYNTHESIS PROTEINS"/>
    <property type="match status" value="1"/>
</dbReference>
<dbReference type="PROSITE" id="PS00794">
    <property type="entry name" value="HPPK"/>
    <property type="match status" value="1"/>
</dbReference>
<evidence type="ECO:0000256" key="3">
    <source>
        <dbReference type="ARBA" id="ARBA00001353"/>
    </source>
</evidence>
<evidence type="ECO:0000256" key="10">
    <source>
        <dbReference type="ARBA" id="ARBA00012458"/>
    </source>
</evidence>
<dbReference type="GO" id="GO:0005740">
    <property type="term" value="C:mitochondrial envelope"/>
    <property type="evidence" value="ECO:0007669"/>
    <property type="project" value="TreeGrafter"/>
</dbReference>
<dbReference type="CDD" id="cd00483">
    <property type="entry name" value="HPPK"/>
    <property type="match status" value="1"/>
</dbReference>
<evidence type="ECO:0000256" key="18">
    <source>
        <dbReference type="ARBA" id="ARBA00022842"/>
    </source>
</evidence>
<comment type="catalytic activity">
    <reaction evidence="2">
        <text>6-hydroxymethyl-7,8-dihydropterin + ATP = (7,8-dihydropterin-6-yl)methyl diphosphate + AMP + H(+)</text>
        <dbReference type="Rhea" id="RHEA:11412"/>
        <dbReference type="ChEBI" id="CHEBI:15378"/>
        <dbReference type="ChEBI" id="CHEBI:30616"/>
        <dbReference type="ChEBI" id="CHEBI:44841"/>
        <dbReference type="ChEBI" id="CHEBI:72950"/>
        <dbReference type="ChEBI" id="CHEBI:456215"/>
        <dbReference type="EC" id="2.7.6.3"/>
    </reaction>
</comment>
<dbReference type="InterPro" id="IPR000550">
    <property type="entry name" value="Hppk"/>
</dbReference>
<dbReference type="InterPro" id="IPR011005">
    <property type="entry name" value="Dihydropteroate_synth-like_sf"/>
</dbReference>
<dbReference type="PANTHER" id="PTHR20941:SF1">
    <property type="entry name" value="FOLIC ACID SYNTHESIS PROTEIN FOL1"/>
    <property type="match status" value="1"/>
</dbReference>
<dbReference type="STRING" id="1016849.A0A0D1YPQ3"/>
<dbReference type="InterPro" id="IPR006390">
    <property type="entry name" value="DHP_synth_dom"/>
</dbReference>
<comment type="function">
    <text evidence="21">Catalyzes three sequential steps of tetrahydrofolate biosynthesis.</text>
</comment>
<keyword evidence="16" id="KW-0418">Kinase</keyword>
<evidence type="ECO:0000256" key="7">
    <source>
        <dbReference type="ARBA" id="ARBA00005051"/>
    </source>
</evidence>
<protein>
    <recommendedName>
        <fullName evidence="23">Folic acid synthesis protein FOL1</fullName>
        <ecNumber evidence="10">2.5.1.15</ecNumber>
        <ecNumber evidence="12">2.7.6.3</ecNumber>
        <ecNumber evidence="11">4.1.2.25</ecNumber>
    </recommendedName>
    <alternativeName>
        <fullName evidence="24">Folic acid synthesis protein fol1</fullName>
    </alternativeName>
</protein>
<evidence type="ECO:0000256" key="19">
    <source>
        <dbReference type="ARBA" id="ARBA00022909"/>
    </source>
</evidence>
<dbReference type="GO" id="GO:0046872">
    <property type="term" value="F:metal ion binding"/>
    <property type="evidence" value="ECO:0007669"/>
    <property type="project" value="UniProtKB-KW"/>
</dbReference>
<dbReference type="EMBL" id="KN846951">
    <property type="protein sequence ID" value="KIV84787.1"/>
    <property type="molecule type" value="Genomic_DNA"/>
</dbReference>
<dbReference type="GO" id="GO:0046654">
    <property type="term" value="P:tetrahydrofolate biosynthetic process"/>
    <property type="evidence" value="ECO:0007669"/>
    <property type="project" value="UniProtKB-UniPathway"/>
</dbReference>
<evidence type="ECO:0000256" key="5">
    <source>
        <dbReference type="ARBA" id="ARBA00004763"/>
    </source>
</evidence>
<dbReference type="GO" id="GO:0004150">
    <property type="term" value="F:dihydroneopterin aldolase activity"/>
    <property type="evidence" value="ECO:0007669"/>
    <property type="project" value="UniProtKB-EC"/>
</dbReference>
<evidence type="ECO:0000256" key="16">
    <source>
        <dbReference type="ARBA" id="ARBA00022777"/>
    </source>
</evidence>
<comment type="catalytic activity">
    <reaction evidence="1">
        <text>(7,8-dihydropterin-6-yl)methyl diphosphate + 4-aminobenzoate = 7,8-dihydropteroate + diphosphate</text>
        <dbReference type="Rhea" id="RHEA:19949"/>
        <dbReference type="ChEBI" id="CHEBI:17836"/>
        <dbReference type="ChEBI" id="CHEBI:17839"/>
        <dbReference type="ChEBI" id="CHEBI:33019"/>
        <dbReference type="ChEBI" id="CHEBI:72950"/>
        <dbReference type="EC" id="2.5.1.15"/>
    </reaction>
</comment>
<dbReference type="AlphaFoldDB" id="A0A0D1YPQ3"/>
<evidence type="ECO:0000256" key="2">
    <source>
        <dbReference type="ARBA" id="ARBA00000198"/>
    </source>
</evidence>
<dbReference type="NCBIfam" id="TIGR01496">
    <property type="entry name" value="DHPS"/>
    <property type="match status" value="1"/>
</dbReference>
<keyword evidence="14" id="KW-0479">Metal-binding</keyword>
<dbReference type="EC" id="2.5.1.15" evidence="10"/>
<dbReference type="GO" id="GO:0046656">
    <property type="term" value="P:folic acid biosynthetic process"/>
    <property type="evidence" value="ECO:0007669"/>
    <property type="project" value="UniProtKB-KW"/>
</dbReference>
<gene>
    <name evidence="26" type="ORF">PV11_00545</name>
</gene>
<dbReference type="NCBIfam" id="TIGR01498">
    <property type="entry name" value="folK"/>
    <property type="match status" value="1"/>
</dbReference>
<dbReference type="Pfam" id="PF00809">
    <property type="entry name" value="Pterin_bind"/>
    <property type="match status" value="1"/>
</dbReference>
<dbReference type="GO" id="GO:0005524">
    <property type="term" value="F:ATP binding"/>
    <property type="evidence" value="ECO:0007669"/>
    <property type="project" value="UniProtKB-KW"/>
</dbReference>
<comment type="pathway">
    <text evidence="5">Cofactor biosynthesis; tetrahydrofolate biosynthesis; 7,8-dihydrofolate from 2-amino-4-hydroxy-6-hydroxymethyl-7,8-dihydropteridine diphosphate and 4-aminobenzoate: step 1/2.</text>
</comment>
<proteinExistence type="inferred from homology"/>
<dbReference type="SUPFAM" id="SSF55083">
    <property type="entry name" value="6-hydroxymethyl-7,8-dihydropterin pyrophosphokinase, HPPK"/>
    <property type="match status" value="1"/>
</dbReference>
<evidence type="ECO:0000256" key="24">
    <source>
        <dbReference type="ARBA" id="ARBA00068111"/>
    </source>
</evidence>
<feature type="domain" description="Pterin-binding" evidence="25">
    <location>
        <begin position="279"/>
        <end position="547"/>
    </location>
</feature>
<evidence type="ECO:0000313" key="26">
    <source>
        <dbReference type="EMBL" id="KIV84787.1"/>
    </source>
</evidence>
<keyword evidence="20" id="KW-0511">Multifunctional enzyme</keyword>
<organism evidence="26 27">
    <name type="scientific">Exophiala sideris</name>
    <dbReference type="NCBI Taxonomy" id="1016849"/>
    <lineage>
        <taxon>Eukaryota</taxon>
        <taxon>Fungi</taxon>
        <taxon>Dikarya</taxon>
        <taxon>Ascomycota</taxon>
        <taxon>Pezizomycotina</taxon>
        <taxon>Eurotiomycetes</taxon>
        <taxon>Chaetothyriomycetidae</taxon>
        <taxon>Chaetothyriales</taxon>
        <taxon>Herpotrichiellaceae</taxon>
        <taxon>Exophiala</taxon>
    </lineage>
</organism>
<dbReference type="InterPro" id="IPR035907">
    <property type="entry name" value="Hppk_sf"/>
</dbReference>
<dbReference type="PROSITE" id="PS50972">
    <property type="entry name" value="PTERIN_BINDING"/>
    <property type="match status" value="1"/>
</dbReference>
<evidence type="ECO:0000256" key="13">
    <source>
        <dbReference type="ARBA" id="ARBA00022679"/>
    </source>
</evidence>
<evidence type="ECO:0000256" key="9">
    <source>
        <dbReference type="ARBA" id="ARBA00009951"/>
    </source>
</evidence>
<reference evidence="26 27" key="1">
    <citation type="submission" date="2015-01" db="EMBL/GenBank/DDBJ databases">
        <title>The Genome Sequence of Exophiala sideris CBS121828.</title>
        <authorList>
            <consortium name="The Broad Institute Genomics Platform"/>
            <person name="Cuomo C."/>
            <person name="de Hoog S."/>
            <person name="Gorbushina A."/>
            <person name="Stielow B."/>
            <person name="Teixiera M."/>
            <person name="Abouelleil A."/>
            <person name="Chapman S.B."/>
            <person name="Priest M."/>
            <person name="Young S.K."/>
            <person name="Wortman J."/>
            <person name="Nusbaum C."/>
            <person name="Birren B."/>
        </authorList>
    </citation>
    <scope>NUCLEOTIDE SEQUENCE [LARGE SCALE GENOMIC DNA]</scope>
    <source>
        <strain evidence="26 27">CBS 121828</strain>
    </source>
</reference>
<evidence type="ECO:0000313" key="27">
    <source>
        <dbReference type="Proteomes" id="UP000053599"/>
    </source>
</evidence>
<dbReference type="Proteomes" id="UP000053599">
    <property type="component" value="Unassembled WGS sequence"/>
</dbReference>
<evidence type="ECO:0000256" key="17">
    <source>
        <dbReference type="ARBA" id="ARBA00022840"/>
    </source>
</evidence>
<keyword evidence="13" id="KW-0808">Transferase</keyword>